<dbReference type="EMBL" id="FMUS01000002">
    <property type="protein sequence ID" value="SCX94188.1"/>
    <property type="molecule type" value="Genomic_DNA"/>
</dbReference>
<dbReference type="Pfam" id="PF03372">
    <property type="entry name" value="Exo_endo_phos"/>
    <property type="match status" value="1"/>
</dbReference>
<keyword evidence="1" id="KW-0732">Signal</keyword>
<evidence type="ECO:0000259" key="2">
    <source>
        <dbReference type="Pfam" id="PF03372"/>
    </source>
</evidence>
<keyword evidence="3" id="KW-0269">Exonuclease</keyword>
<feature type="domain" description="Endonuclease/exonuclease/phosphatase" evidence="2">
    <location>
        <begin position="144"/>
        <end position="358"/>
    </location>
</feature>
<keyword evidence="3" id="KW-0540">Nuclease</keyword>
<keyword evidence="3" id="KW-0378">Hydrolase</keyword>
<keyword evidence="4" id="KW-1185">Reference proteome</keyword>
<organism evidence="3 4">
    <name type="scientific">Alkaliphilus peptidifermentans DSM 18978</name>
    <dbReference type="NCBI Taxonomy" id="1120976"/>
    <lineage>
        <taxon>Bacteria</taxon>
        <taxon>Bacillati</taxon>
        <taxon>Bacillota</taxon>
        <taxon>Clostridia</taxon>
        <taxon>Peptostreptococcales</taxon>
        <taxon>Natronincolaceae</taxon>
        <taxon>Alkaliphilus</taxon>
    </lineage>
</organism>
<protein>
    <submittedName>
        <fullName evidence="3">Metal-dependent hydrolase, endonuclease/exonuclease/phosphatase family</fullName>
    </submittedName>
</protein>
<dbReference type="RefSeq" id="WP_091539665.1">
    <property type="nucleotide sequence ID" value="NZ_FMUS01000002.1"/>
</dbReference>
<dbReference type="InterPro" id="IPR005135">
    <property type="entry name" value="Endo/exonuclease/phosphatase"/>
</dbReference>
<reference evidence="3 4" key="1">
    <citation type="submission" date="2016-10" db="EMBL/GenBank/DDBJ databases">
        <authorList>
            <person name="de Groot N.N."/>
        </authorList>
    </citation>
    <scope>NUCLEOTIDE SEQUENCE [LARGE SCALE GENOMIC DNA]</scope>
    <source>
        <strain evidence="3 4">DSM 18978</strain>
    </source>
</reference>
<dbReference type="OrthoDB" id="9793162at2"/>
<proteinExistence type="predicted"/>
<name>A0A1G5BVG7_9FIRM</name>
<dbReference type="Gene3D" id="3.60.10.10">
    <property type="entry name" value="Endonuclease/exonuclease/phosphatase"/>
    <property type="match status" value="1"/>
</dbReference>
<evidence type="ECO:0000313" key="3">
    <source>
        <dbReference type="EMBL" id="SCX94188.1"/>
    </source>
</evidence>
<dbReference type="GO" id="GO:0004527">
    <property type="term" value="F:exonuclease activity"/>
    <property type="evidence" value="ECO:0007669"/>
    <property type="project" value="UniProtKB-KW"/>
</dbReference>
<dbReference type="InterPro" id="IPR036691">
    <property type="entry name" value="Endo/exonu/phosph_ase_sf"/>
</dbReference>
<evidence type="ECO:0000256" key="1">
    <source>
        <dbReference type="SAM" id="SignalP"/>
    </source>
</evidence>
<dbReference type="GO" id="GO:0016020">
    <property type="term" value="C:membrane"/>
    <property type="evidence" value="ECO:0007669"/>
    <property type="project" value="GOC"/>
</dbReference>
<dbReference type="STRING" id="1120976.SAMN03080606_00537"/>
<feature type="signal peptide" evidence="1">
    <location>
        <begin position="1"/>
        <end position="22"/>
    </location>
</feature>
<evidence type="ECO:0000313" key="4">
    <source>
        <dbReference type="Proteomes" id="UP000198636"/>
    </source>
</evidence>
<feature type="chain" id="PRO_5038945933" evidence="1">
    <location>
        <begin position="23"/>
        <end position="370"/>
    </location>
</feature>
<dbReference type="SUPFAM" id="SSF56219">
    <property type="entry name" value="DNase I-like"/>
    <property type="match status" value="1"/>
</dbReference>
<gene>
    <name evidence="3" type="ORF">SAMN03080606_00537</name>
</gene>
<dbReference type="PANTHER" id="PTHR14859:SF1">
    <property type="entry name" value="PGAP2-INTERACTING PROTEIN"/>
    <property type="match status" value="1"/>
</dbReference>
<dbReference type="AlphaFoldDB" id="A0A1G5BVG7"/>
<dbReference type="GO" id="GO:0006506">
    <property type="term" value="P:GPI anchor biosynthetic process"/>
    <property type="evidence" value="ECO:0007669"/>
    <property type="project" value="TreeGrafter"/>
</dbReference>
<keyword evidence="3" id="KW-0255">Endonuclease</keyword>
<accession>A0A1G5BVG7</accession>
<dbReference type="Proteomes" id="UP000198636">
    <property type="component" value="Unassembled WGS sequence"/>
</dbReference>
<dbReference type="GO" id="GO:0004519">
    <property type="term" value="F:endonuclease activity"/>
    <property type="evidence" value="ECO:0007669"/>
    <property type="project" value="UniProtKB-KW"/>
</dbReference>
<dbReference type="InterPro" id="IPR051916">
    <property type="entry name" value="GPI-anchor_lipid_remodeler"/>
</dbReference>
<dbReference type="PANTHER" id="PTHR14859">
    <property type="entry name" value="CALCOFLUOR WHITE HYPERSENSITIVE PROTEIN PRECURSOR"/>
    <property type="match status" value="1"/>
</dbReference>
<sequence length="370" mass="42805">MTKKRLVILVILLMMLSSVVMKASSQGEMTVTKYLMNEEIHYLEVKAPYEVEEIILEALDDKNEIVQYSVLKSSFSRKADDLNRYKYFYVTSNRTDFHKINKIRLYSNGSKEKKYIIEEMEEVHLQAPSIEVLNDREVTNLKIMTYNIHHGKNLLGRDTLNIIADLIKETDADIIGVQEADNGIYRSKFRDQMKYLAEYLSMYYVYGDNLSFLGGQYGNGILSKYPITSYENLLLPSKREQRGLLSATIDVHEKEVQFMVTHLGLNQAERIRQIDTIKKHMEIIPREIILMGDFNATPDTDEIRTLSKKMVDTGYVSDNNNQPTFDLPILSGRIDYIFLSPSIQLEEYNVIKSRASDHYPIVIDIALPLQ</sequence>